<keyword evidence="2" id="KW-1185">Reference proteome</keyword>
<evidence type="ECO:0000313" key="1">
    <source>
        <dbReference type="EMBL" id="SEN69223.1"/>
    </source>
</evidence>
<accession>A0A1H8IKJ4</accession>
<dbReference type="EMBL" id="FOBW01000017">
    <property type="protein sequence ID" value="SEN69223.1"/>
    <property type="molecule type" value="Genomic_DNA"/>
</dbReference>
<dbReference type="AlphaFoldDB" id="A0A1H8IKJ4"/>
<evidence type="ECO:0000313" key="2">
    <source>
        <dbReference type="Proteomes" id="UP000198553"/>
    </source>
</evidence>
<organism evidence="1 2">
    <name type="scientific">Mesobacillus persicus</name>
    <dbReference type="NCBI Taxonomy" id="930146"/>
    <lineage>
        <taxon>Bacteria</taxon>
        <taxon>Bacillati</taxon>
        <taxon>Bacillota</taxon>
        <taxon>Bacilli</taxon>
        <taxon>Bacillales</taxon>
        <taxon>Bacillaceae</taxon>
        <taxon>Mesobacillus</taxon>
    </lineage>
</organism>
<dbReference type="Proteomes" id="UP000198553">
    <property type="component" value="Unassembled WGS sequence"/>
</dbReference>
<proteinExistence type="predicted"/>
<name>A0A1H8IKJ4_9BACI</name>
<sequence>MKIGVYSTNINFDRKSSSANINGVTGSVWDIHTFQEYDRITGTVTEQVTRVDANYSAQKLLSYGPLDDSGFSVGVSLSGITSPVSWSFSTGAASTNNTSSIASKYGRWIWTASVTTFGDPFVTEPGIRVSNTSGSLAVKFSHTFGTNYGSHGTGVVTASIPDR</sequence>
<reference evidence="2" key="1">
    <citation type="submission" date="2016-10" db="EMBL/GenBank/DDBJ databases">
        <authorList>
            <person name="Varghese N."/>
            <person name="Submissions S."/>
        </authorList>
    </citation>
    <scope>NUCLEOTIDE SEQUENCE [LARGE SCALE GENOMIC DNA]</scope>
    <source>
        <strain evidence="2">B48,IBRC-M 10115,DSM 25386,CECT 8001</strain>
    </source>
</reference>
<protein>
    <submittedName>
        <fullName evidence="1">Uncharacterized protein</fullName>
    </submittedName>
</protein>
<gene>
    <name evidence="1" type="ORF">SAMN05192533_11789</name>
</gene>